<evidence type="ECO:0000256" key="5">
    <source>
        <dbReference type="ARBA" id="ARBA00022833"/>
    </source>
</evidence>
<comment type="function">
    <text evidence="9">Catalyzes hydrolysis of the D-alanyl-D-alanine dipeptide.</text>
</comment>
<accession>A0A3M8SVT0</accession>
<dbReference type="GO" id="GO:0160237">
    <property type="term" value="F:D-Ala-D-Ala dipeptidase activity"/>
    <property type="evidence" value="ECO:0007669"/>
    <property type="project" value="UniProtKB-EC"/>
</dbReference>
<dbReference type="AlphaFoldDB" id="A0A3M8SVT0"/>
<name>A0A3M8SVT0_9GAMM</name>
<dbReference type="GO" id="GO:0006508">
    <property type="term" value="P:proteolysis"/>
    <property type="evidence" value="ECO:0007669"/>
    <property type="project" value="UniProtKB-KW"/>
</dbReference>
<keyword evidence="5 9" id="KW-0862">Zinc</keyword>
<dbReference type="Pfam" id="PF01427">
    <property type="entry name" value="Peptidase_M15"/>
    <property type="match status" value="1"/>
</dbReference>
<evidence type="ECO:0000256" key="8">
    <source>
        <dbReference type="ARBA" id="ARBA00023316"/>
    </source>
</evidence>
<keyword evidence="4 9" id="KW-0378">Hydrolase</keyword>
<evidence type="ECO:0000256" key="1">
    <source>
        <dbReference type="ARBA" id="ARBA00001362"/>
    </source>
</evidence>
<dbReference type="EC" id="3.4.13.22" evidence="9"/>
<feature type="site" description="Transition state stabilizer" evidence="9">
    <location>
        <position position="163"/>
    </location>
</feature>
<evidence type="ECO:0000256" key="3">
    <source>
        <dbReference type="ARBA" id="ARBA00022723"/>
    </source>
</evidence>
<keyword evidence="8" id="KW-0961">Cell wall biogenesis/degradation</keyword>
<dbReference type="GO" id="GO:0008270">
    <property type="term" value="F:zinc ion binding"/>
    <property type="evidence" value="ECO:0007669"/>
    <property type="project" value="UniProtKB-UniRule"/>
</dbReference>
<gene>
    <name evidence="9" type="primary">ddpX</name>
    <name evidence="10" type="ORF">EER27_06485</name>
</gene>
<proteinExistence type="inferred from homology"/>
<comment type="similarity">
    <text evidence="9">Belongs to the peptidase M15D family.</text>
</comment>
<dbReference type="PANTHER" id="PTHR43126">
    <property type="entry name" value="D-ALANYL-D-ALANINE DIPEPTIDASE"/>
    <property type="match status" value="1"/>
</dbReference>
<keyword evidence="3 9" id="KW-0479">Metal-binding</keyword>
<keyword evidence="6 9" id="KW-0224">Dipeptidase</keyword>
<keyword evidence="2 9" id="KW-0645">Protease</keyword>
<comment type="cofactor">
    <cofactor evidence="9">
        <name>Zn(2+)</name>
        <dbReference type="ChEBI" id="CHEBI:29105"/>
    </cofactor>
    <text evidence="9">Binds 1 zinc ion per subunit.</text>
</comment>
<evidence type="ECO:0000256" key="7">
    <source>
        <dbReference type="ARBA" id="ARBA00023049"/>
    </source>
</evidence>
<evidence type="ECO:0000313" key="11">
    <source>
        <dbReference type="Proteomes" id="UP000267049"/>
    </source>
</evidence>
<dbReference type="InterPro" id="IPR000755">
    <property type="entry name" value="A_A_dipeptidase"/>
</dbReference>
<evidence type="ECO:0000256" key="4">
    <source>
        <dbReference type="ARBA" id="ARBA00022801"/>
    </source>
</evidence>
<dbReference type="Gene3D" id="3.30.1380.10">
    <property type="match status" value="1"/>
</dbReference>
<comment type="caution">
    <text evidence="10">The sequence shown here is derived from an EMBL/GenBank/DDBJ whole genome shotgun (WGS) entry which is preliminary data.</text>
</comment>
<sequence length="295" mass="32744">MMVLPRWRWPRSIPMPISATTTKTSRFRAYAIAKAARNRKSSGALRAIALLVAAFAFLPGGCASTSLAPSVTAQQATIERNDSRAVGSADNAESVGLVDAQSLAPGLQLDIRYAGSDNFVGAPIDGYHAPRCLLLRPAAQALARVERDLRTQGLRLRVFDCYRPMRAVRHFVRWAADLEDQASKPIYYPRLDKRELLGDYIAPTSGHSRGATVDLTLERCDGATCAPLDMGTPFDFFDSRANTDAADVTALQRGNRDRLRAAMQREGFRNYPLEWWHYTLQPEPSPGRYYDVPVR</sequence>
<evidence type="ECO:0000313" key="10">
    <source>
        <dbReference type="EMBL" id="RNF85399.1"/>
    </source>
</evidence>
<keyword evidence="7 9" id="KW-0482">Metalloprotease</keyword>
<comment type="catalytic activity">
    <reaction evidence="1 9">
        <text>D-alanyl-D-alanine + H2O = 2 D-alanine</text>
        <dbReference type="Rhea" id="RHEA:20661"/>
        <dbReference type="ChEBI" id="CHEBI:15377"/>
        <dbReference type="ChEBI" id="CHEBI:57416"/>
        <dbReference type="ChEBI" id="CHEBI:57822"/>
        <dbReference type="EC" id="3.4.13.22"/>
    </reaction>
</comment>
<evidence type="ECO:0000256" key="9">
    <source>
        <dbReference type="HAMAP-Rule" id="MF_01924"/>
    </source>
</evidence>
<dbReference type="HAMAP" id="MF_01924">
    <property type="entry name" value="A_A_dipeptidase"/>
    <property type="match status" value="1"/>
</dbReference>
<feature type="binding site" evidence="9">
    <location>
        <position position="207"/>
    </location>
    <ligand>
        <name>Zn(2+)</name>
        <dbReference type="ChEBI" id="CHEBI:29105"/>
        <note>catalytic</note>
    </ligand>
</feature>
<keyword evidence="11" id="KW-1185">Reference proteome</keyword>
<feature type="active site" description="Proton donor/acceptor" evidence="9">
    <location>
        <position position="274"/>
    </location>
</feature>
<protein>
    <recommendedName>
        <fullName evidence="9">D-alanyl-D-alanine dipeptidase</fullName>
        <shortName evidence="9">D-Ala-D-Ala dipeptidase</shortName>
        <ecNumber evidence="9">3.4.13.22</ecNumber>
    </recommendedName>
</protein>
<feature type="binding site" evidence="9">
    <location>
        <position position="214"/>
    </location>
    <ligand>
        <name>Zn(2+)</name>
        <dbReference type="ChEBI" id="CHEBI:29105"/>
        <note>catalytic</note>
    </ligand>
</feature>
<dbReference type="SUPFAM" id="SSF55166">
    <property type="entry name" value="Hedgehog/DD-peptidase"/>
    <property type="match status" value="1"/>
</dbReference>
<dbReference type="OrthoDB" id="9801430at2"/>
<evidence type="ECO:0000256" key="2">
    <source>
        <dbReference type="ARBA" id="ARBA00022670"/>
    </source>
</evidence>
<dbReference type="GO" id="GO:0071555">
    <property type="term" value="P:cell wall organization"/>
    <property type="evidence" value="ECO:0007669"/>
    <property type="project" value="UniProtKB-KW"/>
</dbReference>
<dbReference type="GO" id="GO:0008237">
    <property type="term" value="F:metallopeptidase activity"/>
    <property type="evidence" value="ECO:0007669"/>
    <property type="project" value="UniProtKB-KW"/>
</dbReference>
<dbReference type="Proteomes" id="UP000267049">
    <property type="component" value="Unassembled WGS sequence"/>
</dbReference>
<dbReference type="InterPro" id="IPR009045">
    <property type="entry name" value="Zn_M74/Hedgehog-like"/>
</dbReference>
<feature type="binding site" evidence="9">
    <location>
        <position position="277"/>
    </location>
    <ligand>
        <name>Zn(2+)</name>
        <dbReference type="ChEBI" id="CHEBI:29105"/>
        <note>catalytic</note>
    </ligand>
</feature>
<organism evidence="10 11">
    <name type="scientific">Montanilutibacter psychrotolerans</name>
    <dbReference type="NCBI Taxonomy" id="1327343"/>
    <lineage>
        <taxon>Bacteria</taxon>
        <taxon>Pseudomonadati</taxon>
        <taxon>Pseudomonadota</taxon>
        <taxon>Gammaproteobacteria</taxon>
        <taxon>Lysobacterales</taxon>
        <taxon>Lysobacteraceae</taxon>
        <taxon>Montanilutibacter</taxon>
    </lineage>
</organism>
<reference evidence="10 11" key="1">
    <citation type="submission" date="2018-11" db="EMBL/GenBank/DDBJ databases">
        <title>Lysobacter cryohumiis sp. nov., isolated from soil in the Tianshan Mountains, Xinjiang, China.</title>
        <authorList>
            <person name="Luo Y."/>
            <person name="Sheng H."/>
        </authorList>
    </citation>
    <scope>NUCLEOTIDE SEQUENCE [LARGE SCALE GENOMIC DNA]</scope>
    <source>
        <strain evidence="10 11">ZS60</strain>
    </source>
</reference>
<evidence type="ECO:0000256" key="6">
    <source>
        <dbReference type="ARBA" id="ARBA00022997"/>
    </source>
</evidence>
<dbReference type="PANTHER" id="PTHR43126:SF1">
    <property type="entry name" value="D-ALANYL-D-ALANINE DIPEPTIDASE"/>
    <property type="match status" value="1"/>
</dbReference>
<dbReference type="EMBL" id="RIBS01000002">
    <property type="protein sequence ID" value="RNF85399.1"/>
    <property type="molecule type" value="Genomic_DNA"/>
</dbReference>
<dbReference type="CDD" id="cd14817">
    <property type="entry name" value="D-Ala-D-Ala_dipeptidase_VanX"/>
    <property type="match status" value="1"/>
</dbReference>